<feature type="compositionally biased region" description="Acidic residues" evidence="5">
    <location>
        <begin position="91"/>
        <end position="101"/>
    </location>
</feature>
<dbReference type="InterPro" id="IPR015943">
    <property type="entry name" value="WD40/YVTN_repeat-like_dom_sf"/>
</dbReference>
<dbReference type="PANTHER" id="PTHR44675">
    <property type="entry name" value="PAK1 INTERACTING PROTEIN 1"/>
    <property type="match status" value="1"/>
</dbReference>
<dbReference type="PRINTS" id="PR00320">
    <property type="entry name" value="GPROTEINBRPT"/>
</dbReference>
<feature type="compositionally biased region" description="Basic residues" evidence="5">
    <location>
        <begin position="1"/>
        <end position="34"/>
    </location>
</feature>
<dbReference type="Pfam" id="PF00400">
    <property type="entry name" value="WD40"/>
    <property type="match status" value="2"/>
</dbReference>
<dbReference type="OrthoDB" id="308449at2759"/>
<dbReference type="FunCoup" id="G7DXH2">
    <property type="interactions" value="366"/>
</dbReference>
<feature type="region of interest" description="Disordered" evidence="5">
    <location>
        <begin position="1"/>
        <end position="108"/>
    </location>
</feature>
<sequence>MASLKRKAASNGKPAKKTKMQPRAKPVSAKKRVGFSRELIAPPATAKPSLPKSALKKAPPKQSSDSEEEERDTSEEEDTDESEAAEAPGSELEDELSDEEMGAAASATVKPKRYTKFEIIAGSYERFLYGLEVSMARTADQKAPSVTIAPIFQFPAHLSCIKAVAASEGGQHLATGSTDETIKIWDLRHRKEVGHLVAHEGSLSDLIFPSPRILISTASDAQICLFRTRDWALLRSLKGHKGRINSLSLHPNGRILLSVGQDKHLRVWDILGKGAGGVPGQGTSTHLGAEADLVRWSPKGDRFVVILTRELRVYSVAMQEQHKMTAPARFLDALFYPTSVDSDDLLVACDDGKIKVFSSSGGSFAQRAQFVGHTNRVKSIKTVTLTDADGAEIDFLVSISSDGKINIYSLDALSRPADVEIAPLASFDTKGSRLTCLTVTGIEAGQNDRRQGELVGFLSQDEDSDDSEAADPV</sequence>
<dbReference type="RefSeq" id="XP_014569854.1">
    <property type="nucleotide sequence ID" value="XM_014714368.1"/>
</dbReference>
<feature type="repeat" description="WD" evidence="4">
    <location>
        <begin position="154"/>
        <end position="195"/>
    </location>
</feature>
<dbReference type="PROSITE" id="PS50082">
    <property type="entry name" value="WD_REPEATS_2"/>
    <property type="match status" value="2"/>
</dbReference>
<evidence type="ECO:0000313" key="7">
    <source>
        <dbReference type="Proteomes" id="UP000009131"/>
    </source>
</evidence>
<protein>
    <submittedName>
        <fullName evidence="6">Uncharacterized protein</fullName>
    </submittedName>
</protein>
<dbReference type="InterPro" id="IPR019775">
    <property type="entry name" value="WD40_repeat_CS"/>
</dbReference>
<dbReference type="GO" id="GO:0042254">
    <property type="term" value="P:ribosome biogenesis"/>
    <property type="evidence" value="ECO:0007669"/>
    <property type="project" value="UniProtKB-KW"/>
</dbReference>
<comment type="caution">
    <text evidence="6">The sequence shown here is derived from an EMBL/GenBank/DDBJ whole genome shotgun (WGS) entry which is preliminary data.</text>
</comment>
<dbReference type="AlphaFoldDB" id="G7DXH2"/>
<evidence type="ECO:0000256" key="1">
    <source>
        <dbReference type="ARBA" id="ARBA00022517"/>
    </source>
</evidence>
<dbReference type="STRING" id="764103.G7DXH2"/>
<dbReference type="PROSITE" id="PS00678">
    <property type="entry name" value="WD_REPEATS_1"/>
    <property type="match status" value="2"/>
</dbReference>
<dbReference type="InterPro" id="IPR051959">
    <property type="entry name" value="PAK1-Kinase_Regulator"/>
</dbReference>
<dbReference type="InterPro" id="IPR001680">
    <property type="entry name" value="WD40_rpt"/>
</dbReference>
<feature type="repeat" description="WD" evidence="4">
    <location>
        <begin position="237"/>
        <end position="270"/>
    </location>
</feature>
<keyword evidence="3" id="KW-0677">Repeat</keyword>
<dbReference type="InterPro" id="IPR036322">
    <property type="entry name" value="WD40_repeat_dom_sf"/>
</dbReference>
<dbReference type="HOGENOM" id="CLU_031466_0_0_1"/>
<evidence type="ECO:0000256" key="4">
    <source>
        <dbReference type="PROSITE-ProRule" id="PRU00221"/>
    </source>
</evidence>
<dbReference type="PROSITE" id="PS50294">
    <property type="entry name" value="WD_REPEATS_REGION"/>
    <property type="match status" value="2"/>
</dbReference>
<proteinExistence type="predicted"/>
<organism evidence="6 7">
    <name type="scientific">Mixia osmundae (strain CBS 9802 / IAM 14324 / JCM 22182 / KY 12970)</name>
    <dbReference type="NCBI Taxonomy" id="764103"/>
    <lineage>
        <taxon>Eukaryota</taxon>
        <taxon>Fungi</taxon>
        <taxon>Dikarya</taxon>
        <taxon>Basidiomycota</taxon>
        <taxon>Pucciniomycotina</taxon>
        <taxon>Mixiomycetes</taxon>
        <taxon>Mixiales</taxon>
        <taxon>Mixiaceae</taxon>
        <taxon>Mixia</taxon>
    </lineage>
</organism>
<keyword evidence="2 4" id="KW-0853">WD repeat</keyword>
<accession>G7DXH2</accession>
<keyword evidence="1" id="KW-0690">Ribosome biogenesis</keyword>
<evidence type="ECO:0000313" key="6">
    <source>
        <dbReference type="EMBL" id="GAA95282.1"/>
    </source>
</evidence>
<reference evidence="6 7" key="2">
    <citation type="journal article" date="2012" name="Open Biol.">
        <title>Characteristics of nucleosomes and linker DNA regions on the genome of the basidiomycete Mixia osmundae revealed by mono- and dinucleosome mapping.</title>
        <authorList>
            <person name="Nishida H."/>
            <person name="Kondo S."/>
            <person name="Matsumoto T."/>
            <person name="Suzuki Y."/>
            <person name="Yoshikawa H."/>
            <person name="Taylor T.D."/>
            <person name="Sugiyama J."/>
        </authorList>
    </citation>
    <scope>NUCLEOTIDE SEQUENCE [LARGE SCALE GENOMIC DNA]</scope>
    <source>
        <strain evidence="7">CBS 9802 / IAM 14324 / JCM 22182 / KY 12970</strain>
    </source>
</reference>
<dbReference type="OMA" id="IIIWRTK"/>
<dbReference type="InParanoid" id="G7DXH2"/>
<reference evidence="6 7" key="1">
    <citation type="journal article" date="2011" name="J. Gen. Appl. Microbiol.">
        <title>Draft genome sequencing of the enigmatic basidiomycete Mixia osmundae.</title>
        <authorList>
            <person name="Nishida H."/>
            <person name="Nagatsuka Y."/>
            <person name="Sugiyama J."/>
        </authorList>
    </citation>
    <scope>NUCLEOTIDE SEQUENCE [LARGE SCALE GENOMIC DNA]</scope>
    <source>
        <strain evidence="7">CBS 9802 / IAM 14324 / JCM 22182 / KY 12970</strain>
    </source>
</reference>
<dbReference type="InterPro" id="IPR020472">
    <property type="entry name" value="WD40_PAC1"/>
</dbReference>
<name>G7DXH2_MIXOS</name>
<dbReference type="Gene3D" id="2.130.10.10">
    <property type="entry name" value="YVTN repeat-like/Quinoprotein amine dehydrogenase"/>
    <property type="match status" value="2"/>
</dbReference>
<dbReference type="SUPFAM" id="SSF50978">
    <property type="entry name" value="WD40 repeat-like"/>
    <property type="match status" value="1"/>
</dbReference>
<feature type="compositionally biased region" description="Acidic residues" evidence="5">
    <location>
        <begin position="65"/>
        <end position="84"/>
    </location>
</feature>
<dbReference type="EMBL" id="BABT02000061">
    <property type="protein sequence ID" value="GAA95282.1"/>
    <property type="molecule type" value="Genomic_DNA"/>
</dbReference>
<dbReference type="SMART" id="SM00320">
    <property type="entry name" value="WD40"/>
    <property type="match status" value="4"/>
</dbReference>
<dbReference type="Proteomes" id="UP000009131">
    <property type="component" value="Unassembled WGS sequence"/>
</dbReference>
<keyword evidence="7" id="KW-1185">Reference proteome</keyword>
<evidence type="ECO:0000256" key="5">
    <source>
        <dbReference type="SAM" id="MobiDB-lite"/>
    </source>
</evidence>
<evidence type="ECO:0000256" key="2">
    <source>
        <dbReference type="ARBA" id="ARBA00022574"/>
    </source>
</evidence>
<dbReference type="PANTHER" id="PTHR44675:SF1">
    <property type="entry name" value="P21-ACTIVATED PROTEIN KINASE-INTERACTING PROTEIN 1"/>
    <property type="match status" value="1"/>
</dbReference>
<evidence type="ECO:0000256" key="3">
    <source>
        <dbReference type="ARBA" id="ARBA00022737"/>
    </source>
</evidence>
<gene>
    <name evidence="6" type="primary">Mo01938</name>
    <name evidence="6" type="ORF">E5Q_01938</name>
</gene>
<dbReference type="eggNOG" id="KOG0294">
    <property type="taxonomic scope" value="Eukaryota"/>
</dbReference>